<dbReference type="InterPro" id="IPR006015">
    <property type="entry name" value="Universal_stress_UspA"/>
</dbReference>
<dbReference type="PANTHER" id="PTHR46268">
    <property type="entry name" value="STRESS RESPONSE PROTEIN NHAX"/>
    <property type="match status" value="1"/>
</dbReference>
<feature type="domain" description="UspA" evidence="2">
    <location>
        <begin position="5"/>
        <end position="147"/>
    </location>
</feature>
<dbReference type="Gene3D" id="3.40.50.620">
    <property type="entry name" value="HUPs"/>
    <property type="match status" value="2"/>
</dbReference>
<name>A0A931E7R7_9FLAO</name>
<evidence type="ECO:0000256" key="1">
    <source>
        <dbReference type="ARBA" id="ARBA00008791"/>
    </source>
</evidence>
<organism evidence="3 4">
    <name type="scientific">Planobacterium oryzisoli</name>
    <dbReference type="NCBI Taxonomy" id="2771435"/>
    <lineage>
        <taxon>Bacteria</taxon>
        <taxon>Pseudomonadati</taxon>
        <taxon>Bacteroidota</taxon>
        <taxon>Flavobacteriia</taxon>
        <taxon>Flavobacteriales</taxon>
        <taxon>Weeksellaceae</taxon>
        <taxon>Chryseobacterium group</taxon>
        <taxon>Chryseobacterium</taxon>
    </lineage>
</organism>
<comment type="caution">
    <text evidence="3">The sequence shown here is derived from an EMBL/GenBank/DDBJ whole genome shotgun (WGS) entry which is preliminary data.</text>
</comment>
<dbReference type="Proteomes" id="UP000694480">
    <property type="component" value="Unassembled WGS sequence"/>
</dbReference>
<proteinExistence type="inferred from homology"/>
<dbReference type="EMBL" id="JADKYY010000006">
    <property type="protein sequence ID" value="MBF5027321.1"/>
    <property type="molecule type" value="Genomic_DNA"/>
</dbReference>
<dbReference type="RefSeq" id="WP_194739252.1">
    <property type="nucleotide sequence ID" value="NZ_JADKYY010000006.1"/>
</dbReference>
<comment type="similarity">
    <text evidence="1">Belongs to the universal stress protein A family.</text>
</comment>
<dbReference type="InterPro" id="IPR006016">
    <property type="entry name" value="UspA"/>
</dbReference>
<dbReference type="SUPFAM" id="SSF52402">
    <property type="entry name" value="Adenine nucleotide alpha hydrolases-like"/>
    <property type="match status" value="2"/>
</dbReference>
<evidence type="ECO:0000259" key="2">
    <source>
        <dbReference type="Pfam" id="PF00582"/>
    </source>
</evidence>
<dbReference type="PANTHER" id="PTHR46268:SF15">
    <property type="entry name" value="UNIVERSAL STRESS PROTEIN HP_0031"/>
    <property type="match status" value="1"/>
</dbReference>
<dbReference type="Pfam" id="PF00582">
    <property type="entry name" value="Usp"/>
    <property type="match status" value="1"/>
</dbReference>
<evidence type="ECO:0000313" key="3">
    <source>
        <dbReference type="EMBL" id="MBF5027321.1"/>
    </source>
</evidence>
<reference evidence="3" key="1">
    <citation type="submission" date="2020-11" db="EMBL/GenBank/DDBJ databases">
        <title>Genome seq and assembly of Planobacterium sp.</title>
        <authorList>
            <person name="Chhetri G."/>
        </authorList>
    </citation>
    <scope>NUCLEOTIDE SEQUENCE</scope>
    <source>
        <strain evidence="3">GCR5</strain>
    </source>
</reference>
<keyword evidence="4" id="KW-1185">Reference proteome</keyword>
<protein>
    <submittedName>
        <fullName evidence="3">Universal stress protein</fullName>
    </submittedName>
</protein>
<dbReference type="AlphaFoldDB" id="A0A931E7R7"/>
<evidence type="ECO:0000313" key="4">
    <source>
        <dbReference type="Proteomes" id="UP000694480"/>
    </source>
</evidence>
<dbReference type="CDD" id="cd00293">
    <property type="entry name" value="USP-like"/>
    <property type="match status" value="1"/>
</dbReference>
<accession>A0A931E7R7</accession>
<dbReference type="PRINTS" id="PR01438">
    <property type="entry name" value="UNVRSLSTRESS"/>
</dbReference>
<gene>
    <name evidence="3" type="ORF">IC612_05860</name>
</gene>
<sequence>MSLSFKHILVPVDFTPLSENAAAMAMAMAQRHEAKVTLMHIYHQPAIITGGGGQAIVPVDVSEHEANYQRLLESAKSSAQERHSGVEVKTELRSGGFMEEINQYVQDHAVDLIVVGSNGRQNFQKFLLGSFSYDAISSALCSVLLVPELHAKYSFGRILLPIRNVEHLTHKMLLAKSLVEKNGSFINVLGISDLGSASELRVAAKQALKPLLEYSERLEVEISITQDSAEVIARSAQENQSDLVLLSASDQDTWKSFMAENFFKKVINATLVPLLFARPSQDPNTYL</sequence>
<dbReference type="InterPro" id="IPR014729">
    <property type="entry name" value="Rossmann-like_a/b/a_fold"/>
</dbReference>